<protein>
    <recommendedName>
        <fullName evidence="1">gamma-glutamylcyclotransferase</fullName>
        <ecNumber evidence="1">4.3.2.9</ecNumber>
    </recommendedName>
</protein>
<sequence length="235" mass="24988">MSSPKSAAEGVTGDREAQQTTTTPTLYFAYGSNLSPTQMQSRCPGSIPLGLARLRGWSWLINARGYANIVRGPAPSSSSPTSPSPATPAPTTTTVPGKSPSGGEDATDEPLVYGLLYRLAPRDEATLDVCEGVPWAYQRAFVDVTPLLLEEEEKENGRPMSETAAAPVRALVYVDGANVTPGRARDEYVGRMNRGIREAGERWGLDAAYVEAVMRRFIPGDGQTAEKRGKGGGVG</sequence>
<dbReference type="GO" id="GO:0003839">
    <property type="term" value="F:gamma-glutamylcyclotransferase activity"/>
    <property type="evidence" value="ECO:0007669"/>
    <property type="project" value="UniProtKB-EC"/>
</dbReference>
<name>A0A9P9WWH2_9PEZI</name>
<evidence type="ECO:0000256" key="4">
    <source>
        <dbReference type="PIRSR" id="PIRSR617939-2"/>
    </source>
</evidence>
<dbReference type="InterPro" id="IPR013024">
    <property type="entry name" value="GGCT-like"/>
</dbReference>
<dbReference type="PANTHER" id="PTHR12935:SF0">
    <property type="entry name" value="GAMMA-GLUTAMYLCYCLOTRANSFERASE"/>
    <property type="match status" value="1"/>
</dbReference>
<dbReference type="EMBL" id="JAFIMR010000003">
    <property type="protein sequence ID" value="KAI1880333.1"/>
    <property type="molecule type" value="Genomic_DNA"/>
</dbReference>
<dbReference type="InterPro" id="IPR017939">
    <property type="entry name" value="G-Glutamylcylcotransferase"/>
</dbReference>
<evidence type="ECO:0000256" key="3">
    <source>
        <dbReference type="PIRSR" id="PIRSR617939-1"/>
    </source>
</evidence>
<reference evidence="6" key="1">
    <citation type="submission" date="2021-03" db="EMBL/GenBank/DDBJ databases">
        <title>Revisited historic fungal species revealed as producer of novel bioactive compounds through whole genome sequencing and comparative genomics.</title>
        <authorList>
            <person name="Vignolle G.A."/>
            <person name="Hochenegger N."/>
            <person name="Mach R.L."/>
            <person name="Mach-Aigner A.R."/>
            <person name="Javad Rahimi M."/>
            <person name="Salim K.A."/>
            <person name="Chan C.M."/>
            <person name="Lim L.B.L."/>
            <person name="Cai F."/>
            <person name="Druzhinina I.S."/>
            <person name="U'Ren J.M."/>
            <person name="Derntl C."/>
        </authorList>
    </citation>
    <scope>NUCLEOTIDE SEQUENCE</scope>
    <source>
        <strain evidence="6">TUCIM 5799</strain>
    </source>
</reference>
<comment type="caution">
    <text evidence="6">The sequence shown here is derived from an EMBL/GenBank/DDBJ whole genome shotgun (WGS) entry which is preliminary data.</text>
</comment>
<dbReference type="PANTHER" id="PTHR12935">
    <property type="entry name" value="GAMMA-GLUTAMYLCYCLOTRANSFERASE"/>
    <property type="match status" value="1"/>
</dbReference>
<dbReference type="SUPFAM" id="SSF110857">
    <property type="entry name" value="Gamma-glutamyl cyclotransferase-like"/>
    <property type="match status" value="1"/>
</dbReference>
<dbReference type="Gene3D" id="3.10.490.10">
    <property type="entry name" value="Gamma-glutamyl cyclotransferase-like"/>
    <property type="match status" value="1"/>
</dbReference>
<feature type="region of interest" description="Disordered" evidence="5">
    <location>
        <begin position="73"/>
        <end position="107"/>
    </location>
</feature>
<proteinExistence type="predicted"/>
<dbReference type="EC" id="4.3.2.9" evidence="1"/>
<organism evidence="6 7">
    <name type="scientific">Neoarthrinium moseri</name>
    <dbReference type="NCBI Taxonomy" id="1658444"/>
    <lineage>
        <taxon>Eukaryota</taxon>
        <taxon>Fungi</taxon>
        <taxon>Dikarya</taxon>
        <taxon>Ascomycota</taxon>
        <taxon>Pezizomycotina</taxon>
        <taxon>Sordariomycetes</taxon>
        <taxon>Xylariomycetidae</taxon>
        <taxon>Amphisphaeriales</taxon>
        <taxon>Apiosporaceae</taxon>
        <taxon>Neoarthrinium</taxon>
    </lineage>
</organism>
<feature type="active site" description="Proton acceptor" evidence="3">
    <location>
        <position position="131"/>
    </location>
</feature>
<evidence type="ECO:0000256" key="2">
    <source>
        <dbReference type="ARBA" id="ARBA00023239"/>
    </source>
</evidence>
<keyword evidence="2" id="KW-0456">Lyase</keyword>
<feature type="binding site" evidence="4">
    <location>
        <begin position="27"/>
        <end position="32"/>
    </location>
    <ligand>
        <name>substrate</name>
    </ligand>
</feature>
<accession>A0A9P9WWH2</accession>
<evidence type="ECO:0000313" key="7">
    <source>
        <dbReference type="Proteomes" id="UP000829685"/>
    </source>
</evidence>
<evidence type="ECO:0000256" key="1">
    <source>
        <dbReference type="ARBA" id="ARBA00012346"/>
    </source>
</evidence>
<feature type="region of interest" description="Disordered" evidence="5">
    <location>
        <begin position="1"/>
        <end position="22"/>
    </location>
</feature>
<dbReference type="CDD" id="cd06661">
    <property type="entry name" value="GGCT_like"/>
    <property type="match status" value="1"/>
</dbReference>
<evidence type="ECO:0000313" key="6">
    <source>
        <dbReference type="EMBL" id="KAI1880333.1"/>
    </source>
</evidence>
<dbReference type="AlphaFoldDB" id="A0A9P9WWH2"/>
<gene>
    <name evidence="6" type="ORF">JX265_001954</name>
</gene>
<keyword evidence="7" id="KW-1185">Reference proteome</keyword>
<dbReference type="InterPro" id="IPR036568">
    <property type="entry name" value="GGCT-like_sf"/>
</dbReference>
<dbReference type="Proteomes" id="UP000829685">
    <property type="component" value="Unassembled WGS sequence"/>
</dbReference>
<evidence type="ECO:0000256" key="5">
    <source>
        <dbReference type="SAM" id="MobiDB-lite"/>
    </source>
</evidence>